<dbReference type="PROSITE" id="PS00678">
    <property type="entry name" value="WD_REPEATS_1"/>
    <property type="match status" value="2"/>
</dbReference>
<keyword evidence="7" id="KW-0969">Cilium</keyword>
<evidence type="ECO:0000256" key="11">
    <source>
        <dbReference type="PROSITE-ProRule" id="PRU00221"/>
    </source>
</evidence>
<evidence type="ECO:0000256" key="9">
    <source>
        <dbReference type="ARBA" id="ARBA00029456"/>
    </source>
</evidence>
<gene>
    <name evidence="14" type="ORF">CCMP2556_LOCUS55520</name>
</gene>
<feature type="coiled-coil region" evidence="12">
    <location>
        <begin position="272"/>
        <end position="334"/>
    </location>
</feature>
<evidence type="ECO:0000256" key="1">
    <source>
        <dbReference type="ARBA" id="ARBA00004230"/>
    </source>
</evidence>
<dbReference type="InterPro" id="IPR001680">
    <property type="entry name" value="WD40_rpt"/>
</dbReference>
<feature type="repeat" description="WD" evidence="11">
    <location>
        <begin position="915"/>
        <end position="947"/>
    </location>
</feature>
<evidence type="ECO:0000256" key="10">
    <source>
        <dbReference type="ARBA" id="ARBA00029552"/>
    </source>
</evidence>
<keyword evidence="5" id="KW-0677">Repeat</keyword>
<feature type="region of interest" description="Disordered" evidence="13">
    <location>
        <begin position="1"/>
        <end position="23"/>
    </location>
</feature>
<dbReference type="PANTHER" id="PTHR13720:SF14">
    <property type="entry name" value="CILIA- AND FLAGELLA-ASSOCIATED PROTEIN 52"/>
    <property type="match status" value="1"/>
</dbReference>
<dbReference type="Proteomes" id="UP001642484">
    <property type="component" value="Unassembled WGS sequence"/>
</dbReference>
<feature type="repeat" description="WD" evidence="11">
    <location>
        <begin position="865"/>
        <end position="900"/>
    </location>
</feature>
<proteinExistence type="inferred from homology"/>
<organism evidence="14 15">
    <name type="scientific">Durusdinium trenchii</name>
    <dbReference type="NCBI Taxonomy" id="1381693"/>
    <lineage>
        <taxon>Eukaryota</taxon>
        <taxon>Sar</taxon>
        <taxon>Alveolata</taxon>
        <taxon>Dinophyceae</taxon>
        <taxon>Suessiales</taxon>
        <taxon>Symbiodiniaceae</taxon>
        <taxon>Durusdinium</taxon>
    </lineage>
</organism>
<keyword evidence="8" id="KW-0966">Cell projection</keyword>
<reference evidence="14 15" key="1">
    <citation type="submission" date="2024-02" db="EMBL/GenBank/DDBJ databases">
        <authorList>
            <person name="Chen Y."/>
            <person name="Shah S."/>
            <person name="Dougan E. K."/>
            <person name="Thang M."/>
            <person name="Chan C."/>
        </authorList>
    </citation>
    <scope>NUCLEOTIDE SEQUENCE [LARGE SCALE GENOMIC DNA]</scope>
</reference>
<sequence>MAPARKGQTQTKRAAPAVEEPPHKKAATVLKKYGVTQASFKQMADVLEHPLTSHLPEDCKKMLLAMLPQSLCVPDDHREDVQRLAVTMFGEVVATVEAKLQEALEAEKLKVQTITNSKEQLVEEVTKAQAKLKEAQDHSEEKDAALKSSSQAVVAAKGVLVKKEEEALGVETKMGGHETLKAELEAVFKGDFQNLKAGDWTESPDSHLKALEPCSAKLDLEESLKTAMIPVLRKKPSERAGFDTMVLEQLEKGFQEKLQSLDGILQQGAPERQARKLAVDEANAKLGEAEEKQKECSSELLAAKQTVKEAAAALKEAEGAVANFEVNVQAAKEIQEEKHQELIFFVDNTVKGFNDLKDGFPGRASEVKSGRRFFTNRHEASVLVLLLVRGKQDAGIGAGITGLDRRDQMWFAGCLLGCVAQIELRAVIGFKGTVQSSLILHPDQEHLIFPLGCTVVLRNLIKRTQAFLQGHDNQVNCITVSKSGKLLASGQKTFMGFPADVIIWDFEQRKEIHRLSLHKVAVTSLSFSCDETYLATLGGQDDNSLVIWEVERGLAVCGTPAATDTAHCVRFFNNTEFSLVTGGNYHVVIWQFDLANKKLRPTQANLGQMKRITTNVLIDHEDKFVYCGTTTGDLLQVELGHALFKQYTPKGGPSKTFALGITTSALLPDGDVVLGTGNGVLARISGDTLRVKQQCQVLGGVTSVALTEDGTHFFCGTTLSNIYWVDTDTLTAELRNTCHHERINQVAFPADYSEVFATCSVTDIRVWNAVTRQELLRIQVPNMECFCLDFMRDGKSIISGWSDGKVRAFLPQSGKLLYAINDAHQNGVTALALSSDCGRIVTGGMEGEVRVWNIGFQTQTMDASLKEHRGRVWCIKIAKDDTQAVSASADGSCIIWDLHTKTRKLCLFESTMFKSLVYHPDESQLLTTGSDRKVAYWDTFDGQAIRVLEGSEEGEITTLSVSKSGSHYVSGGEERLVKLWDYDKGVSEYIGVGHSGTITCAAISPDASFVVSTGSEVPWCRGRVVRR</sequence>
<dbReference type="PROSITE" id="PS50294">
    <property type="entry name" value="WD_REPEATS_REGION"/>
    <property type="match status" value="2"/>
</dbReference>
<dbReference type="InterPro" id="IPR019775">
    <property type="entry name" value="WD40_repeat_CS"/>
</dbReference>
<evidence type="ECO:0000256" key="13">
    <source>
        <dbReference type="SAM" id="MobiDB-lite"/>
    </source>
</evidence>
<dbReference type="Pfam" id="PF00400">
    <property type="entry name" value="WD40"/>
    <property type="match status" value="6"/>
</dbReference>
<evidence type="ECO:0000256" key="12">
    <source>
        <dbReference type="SAM" id="Coils"/>
    </source>
</evidence>
<feature type="repeat" description="WD" evidence="11">
    <location>
        <begin position="821"/>
        <end position="854"/>
    </location>
</feature>
<comment type="similarity">
    <text evidence="9">Belongs to the CFAP52 family.</text>
</comment>
<dbReference type="CDD" id="cd00200">
    <property type="entry name" value="WD40"/>
    <property type="match status" value="1"/>
</dbReference>
<dbReference type="EMBL" id="CAXAMN010029016">
    <property type="protein sequence ID" value="CAK9118437.1"/>
    <property type="molecule type" value="Genomic_DNA"/>
</dbReference>
<evidence type="ECO:0000256" key="5">
    <source>
        <dbReference type="ARBA" id="ARBA00022737"/>
    </source>
</evidence>
<keyword evidence="15" id="KW-1185">Reference proteome</keyword>
<keyword evidence="4 11" id="KW-0853">WD repeat</keyword>
<evidence type="ECO:0000256" key="8">
    <source>
        <dbReference type="ARBA" id="ARBA00023273"/>
    </source>
</evidence>
<evidence type="ECO:0000313" key="14">
    <source>
        <dbReference type="EMBL" id="CAK9118437.1"/>
    </source>
</evidence>
<keyword evidence="12" id="KW-0175">Coiled coil</keyword>
<evidence type="ECO:0000256" key="6">
    <source>
        <dbReference type="ARBA" id="ARBA00022846"/>
    </source>
</evidence>
<protein>
    <recommendedName>
        <fullName evidence="10">Cilia- and flagella-associated protein 52</fullName>
    </recommendedName>
</protein>
<evidence type="ECO:0000256" key="2">
    <source>
        <dbReference type="ARBA" id="ARBA00004496"/>
    </source>
</evidence>
<feature type="coiled-coil region" evidence="12">
    <location>
        <begin position="104"/>
        <end position="138"/>
    </location>
</feature>
<dbReference type="InterPro" id="IPR050630">
    <property type="entry name" value="WD_repeat_EMAP"/>
</dbReference>
<evidence type="ECO:0000313" key="15">
    <source>
        <dbReference type="Proteomes" id="UP001642484"/>
    </source>
</evidence>
<evidence type="ECO:0000256" key="7">
    <source>
        <dbReference type="ARBA" id="ARBA00023069"/>
    </source>
</evidence>
<comment type="caution">
    <text evidence="14">The sequence shown here is derived from an EMBL/GenBank/DDBJ whole genome shotgun (WGS) entry which is preliminary data.</text>
</comment>
<evidence type="ECO:0000256" key="3">
    <source>
        <dbReference type="ARBA" id="ARBA00022490"/>
    </source>
</evidence>
<accession>A0ABP0T149</accession>
<dbReference type="InterPro" id="IPR015943">
    <property type="entry name" value="WD40/YVTN_repeat-like_dom_sf"/>
</dbReference>
<evidence type="ECO:0000256" key="4">
    <source>
        <dbReference type="ARBA" id="ARBA00022574"/>
    </source>
</evidence>
<dbReference type="PROSITE" id="PS50082">
    <property type="entry name" value="WD_REPEATS_2"/>
    <property type="match status" value="4"/>
</dbReference>
<feature type="repeat" description="WD" evidence="11">
    <location>
        <begin position="949"/>
        <end position="990"/>
    </location>
</feature>
<dbReference type="InterPro" id="IPR036322">
    <property type="entry name" value="WD40_repeat_dom_sf"/>
</dbReference>
<keyword evidence="3" id="KW-0963">Cytoplasm</keyword>
<dbReference type="Gene3D" id="2.130.10.10">
    <property type="entry name" value="YVTN repeat-like/Quinoprotein amine dehydrogenase"/>
    <property type="match status" value="3"/>
</dbReference>
<dbReference type="PANTHER" id="PTHR13720">
    <property type="entry name" value="WD-40 REPEAT PROTEIN"/>
    <property type="match status" value="1"/>
</dbReference>
<name>A0ABP0T149_9DINO</name>
<keyword evidence="6" id="KW-0282">Flagellum</keyword>
<dbReference type="SMART" id="SM00320">
    <property type="entry name" value="WD40"/>
    <property type="match status" value="11"/>
</dbReference>
<dbReference type="SUPFAM" id="SSF50978">
    <property type="entry name" value="WD40 repeat-like"/>
    <property type="match status" value="2"/>
</dbReference>
<comment type="subcellular location">
    <subcellularLocation>
        <location evidence="1">Cell projection</location>
        <location evidence="1">Cilium</location>
        <location evidence="1">Flagellum</location>
    </subcellularLocation>
    <subcellularLocation>
        <location evidence="2">Cytoplasm</location>
    </subcellularLocation>
</comment>